<gene>
    <name evidence="1" type="ORF">PFISCL1PPCAC_17296</name>
</gene>
<dbReference type="AlphaFoldDB" id="A0AAV5W259"/>
<feature type="non-terminal residue" evidence="1">
    <location>
        <position position="1"/>
    </location>
</feature>
<reference evidence="1" key="1">
    <citation type="submission" date="2023-10" db="EMBL/GenBank/DDBJ databases">
        <title>Genome assembly of Pristionchus species.</title>
        <authorList>
            <person name="Yoshida K."/>
            <person name="Sommer R.J."/>
        </authorList>
    </citation>
    <scope>NUCLEOTIDE SEQUENCE</scope>
    <source>
        <strain evidence="1">RS5133</strain>
    </source>
</reference>
<feature type="non-terminal residue" evidence="1">
    <location>
        <position position="64"/>
    </location>
</feature>
<evidence type="ECO:0000313" key="2">
    <source>
        <dbReference type="Proteomes" id="UP001432322"/>
    </source>
</evidence>
<evidence type="ECO:0000313" key="1">
    <source>
        <dbReference type="EMBL" id="GMT25999.1"/>
    </source>
</evidence>
<proteinExistence type="predicted"/>
<keyword evidence="2" id="KW-1185">Reference proteome</keyword>
<sequence length="64" mass="7555">TRQALHSHLHISRRLIKFENIRSTRILKSQLFAVQIPGDFLIVDQQKVVLRAGQLIVFEDKLYR</sequence>
<protein>
    <submittedName>
        <fullName evidence="1">Uncharacterized protein</fullName>
    </submittedName>
</protein>
<accession>A0AAV5W259</accession>
<organism evidence="1 2">
    <name type="scientific">Pristionchus fissidentatus</name>
    <dbReference type="NCBI Taxonomy" id="1538716"/>
    <lineage>
        <taxon>Eukaryota</taxon>
        <taxon>Metazoa</taxon>
        <taxon>Ecdysozoa</taxon>
        <taxon>Nematoda</taxon>
        <taxon>Chromadorea</taxon>
        <taxon>Rhabditida</taxon>
        <taxon>Rhabditina</taxon>
        <taxon>Diplogasteromorpha</taxon>
        <taxon>Diplogasteroidea</taxon>
        <taxon>Neodiplogasteridae</taxon>
        <taxon>Pristionchus</taxon>
    </lineage>
</organism>
<comment type="caution">
    <text evidence="1">The sequence shown here is derived from an EMBL/GenBank/DDBJ whole genome shotgun (WGS) entry which is preliminary data.</text>
</comment>
<name>A0AAV5W259_9BILA</name>
<dbReference type="EMBL" id="BTSY01000004">
    <property type="protein sequence ID" value="GMT25999.1"/>
    <property type="molecule type" value="Genomic_DNA"/>
</dbReference>
<dbReference type="Proteomes" id="UP001432322">
    <property type="component" value="Unassembled WGS sequence"/>
</dbReference>